<keyword evidence="1" id="KW-0106">Calcium</keyword>
<evidence type="ECO:0000313" key="4">
    <source>
        <dbReference type="Proteomes" id="UP000235778"/>
    </source>
</evidence>
<dbReference type="Pfam" id="PF00353">
    <property type="entry name" value="HemolysinCabind"/>
    <property type="match status" value="1"/>
</dbReference>
<dbReference type="InterPro" id="IPR018511">
    <property type="entry name" value="Hemolysin-typ_Ca-bd_CS"/>
</dbReference>
<dbReference type="EMBL" id="MCSI01000099">
    <property type="protein sequence ID" value="PME66963.1"/>
    <property type="molecule type" value="Genomic_DNA"/>
</dbReference>
<evidence type="ECO:0000256" key="1">
    <source>
        <dbReference type="ARBA" id="ARBA00022837"/>
    </source>
</evidence>
<accession>A0A2N7BZF3</accession>
<dbReference type="InterPro" id="IPR011049">
    <property type="entry name" value="Serralysin-like_metalloprot_C"/>
</dbReference>
<sequence>DDIIHAGEGDDVLNGGGGNDNYIFTSGVGHDIIHNYDRSLSSVDIALFDDLSIEDLWFSREGYDLQINIVGTNDQIDISNWYHGESYQLDIIQVDNSSLLNNQLDQLVSAMANFDAPMNTGNIVPQAVKDELQPILVESWQTT</sequence>
<gene>
    <name evidence="3" type="ORF">BCV30_22910</name>
</gene>
<dbReference type="PROSITE" id="PS00330">
    <property type="entry name" value="HEMOLYSIN_CALCIUM"/>
    <property type="match status" value="1"/>
</dbReference>
<dbReference type="RefSeq" id="WP_102270855.1">
    <property type="nucleotide sequence ID" value="NZ_MCSI01000099.1"/>
</dbReference>
<dbReference type="InterPro" id="IPR001343">
    <property type="entry name" value="Hemolysn_Ca-bd"/>
</dbReference>
<evidence type="ECO:0000313" key="3">
    <source>
        <dbReference type="EMBL" id="PME66963.1"/>
    </source>
</evidence>
<dbReference type="InterPro" id="IPR010566">
    <property type="entry name" value="Haemolys_ca-bd"/>
</dbReference>
<dbReference type="SUPFAM" id="SSF51120">
    <property type="entry name" value="beta-Roll"/>
    <property type="match status" value="1"/>
</dbReference>
<protein>
    <recommendedName>
        <fullName evidence="2">Haemolysin-type calcium binding-related domain-containing protein</fullName>
    </recommendedName>
</protein>
<proteinExistence type="predicted"/>
<feature type="domain" description="Haemolysin-type calcium binding-related" evidence="2">
    <location>
        <begin position="64"/>
        <end position="96"/>
    </location>
</feature>
<feature type="non-terminal residue" evidence="3">
    <location>
        <position position="1"/>
    </location>
</feature>
<evidence type="ECO:0000259" key="2">
    <source>
        <dbReference type="Pfam" id="PF06594"/>
    </source>
</evidence>
<dbReference type="Proteomes" id="UP000235778">
    <property type="component" value="Unassembled WGS sequence"/>
</dbReference>
<comment type="caution">
    <text evidence="3">The sequence shown here is derived from an EMBL/GenBank/DDBJ whole genome shotgun (WGS) entry which is preliminary data.</text>
</comment>
<dbReference type="AlphaFoldDB" id="A0A2N7BZF3"/>
<organism evidence="3 4">
    <name type="scientific">Vibrio lentus</name>
    <dbReference type="NCBI Taxonomy" id="136468"/>
    <lineage>
        <taxon>Bacteria</taxon>
        <taxon>Pseudomonadati</taxon>
        <taxon>Pseudomonadota</taxon>
        <taxon>Gammaproteobacteria</taxon>
        <taxon>Vibrionales</taxon>
        <taxon>Vibrionaceae</taxon>
        <taxon>Vibrio</taxon>
    </lineage>
</organism>
<dbReference type="Gene3D" id="2.150.10.10">
    <property type="entry name" value="Serralysin-like metalloprotease, C-terminal"/>
    <property type="match status" value="1"/>
</dbReference>
<dbReference type="GO" id="GO:0005509">
    <property type="term" value="F:calcium ion binding"/>
    <property type="evidence" value="ECO:0007669"/>
    <property type="project" value="InterPro"/>
</dbReference>
<reference evidence="4" key="1">
    <citation type="submission" date="2016-07" db="EMBL/GenBank/DDBJ databases">
        <title>Nontailed viruses are major unrecognized killers of bacteria in the ocean.</title>
        <authorList>
            <person name="Kauffman K."/>
            <person name="Hussain F."/>
            <person name="Yang J."/>
            <person name="Arevalo P."/>
            <person name="Brown J."/>
            <person name="Cutler M."/>
            <person name="Kelly L."/>
            <person name="Polz M.F."/>
        </authorList>
    </citation>
    <scope>NUCLEOTIDE SEQUENCE [LARGE SCALE GENOMIC DNA]</scope>
    <source>
        <strain evidence="4">10N.286.55.C1</strain>
    </source>
</reference>
<dbReference type="Pfam" id="PF06594">
    <property type="entry name" value="HCBP_related"/>
    <property type="match status" value="1"/>
</dbReference>
<name>A0A2N7BZF3_9VIBR</name>